<dbReference type="GO" id="GO:1990481">
    <property type="term" value="P:mRNA pseudouridine synthesis"/>
    <property type="evidence" value="ECO:0007669"/>
    <property type="project" value="TreeGrafter"/>
</dbReference>
<dbReference type="EMBL" id="UFAJ01000211">
    <property type="protein sequence ID" value="SSD59821.1"/>
    <property type="molecule type" value="Genomic_DNA"/>
</dbReference>
<feature type="compositionally biased region" description="Basic and acidic residues" evidence="6">
    <location>
        <begin position="372"/>
        <end position="392"/>
    </location>
</feature>
<reference evidence="9" key="1">
    <citation type="submission" date="2018-06" db="EMBL/GenBank/DDBJ databases">
        <authorList>
            <person name="Guldener U."/>
        </authorList>
    </citation>
    <scope>NUCLEOTIDE SEQUENCE [LARGE SCALE GENOMIC DNA]</scope>
    <source>
        <strain evidence="9">UTAD17</strain>
    </source>
</reference>
<gene>
    <name evidence="8" type="ORF">SCODWIG_01582</name>
</gene>
<dbReference type="EC" id="5.4.99.25" evidence="3"/>
<accession>A0A376B5A1</accession>
<comment type="catalytic activity">
    <reaction evidence="1">
        <text>a uridine in mRNA = a pseudouridine in mRNA</text>
        <dbReference type="Rhea" id="RHEA:56644"/>
        <dbReference type="Rhea" id="RHEA-COMP:14658"/>
        <dbReference type="Rhea" id="RHEA-COMP:14659"/>
        <dbReference type="ChEBI" id="CHEBI:65314"/>
        <dbReference type="ChEBI" id="CHEBI:65315"/>
    </reaction>
</comment>
<feature type="region of interest" description="Disordered" evidence="6">
    <location>
        <begin position="372"/>
        <end position="407"/>
    </location>
</feature>
<evidence type="ECO:0000256" key="1">
    <source>
        <dbReference type="ARBA" id="ARBA00001166"/>
    </source>
</evidence>
<evidence type="ECO:0000256" key="3">
    <source>
        <dbReference type="ARBA" id="ARBA00012787"/>
    </source>
</evidence>
<dbReference type="Gene3D" id="3.30.2350.10">
    <property type="entry name" value="Pseudouridine synthase"/>
    <property type="match status" value="1"/>
</dbReference>
<dbReference type="SUPFAM" id="SSF55120">
    <property type="entry name" value="Pseudouridine synthase"/>
    <property type="match status" value="1"/>
</dbReference>
<keyword evidence="9" id="KW-1185">Reference proteome</keyword>
<dbReference type="VEuPathDB" id="FungiDB:SCODWIG_01582"/>
<protein>
    <recommendedName>
        <fullName evidence="3">tRNA pseudouridine(55) synthase</fullName>
        <ecNumber evidence="3">5.4.99.25</ecNumber>
    </recommendedName>
</protein>
<dbReference type="GO" id="GO:0003723">
    <property type="term" value="F:RNA binding"/>
    <property type="evidence" value="ECO:0007669"/>
    <property type="project" value="InterPro"/>
</dbReference>
<keyword evidence="4" id="KW-0819">tRNA processing</keyword>
<dbReference type="InterPro" id="IPR002501">
    <property type="entry name" value="PsdUridine_synth_N"/>
</dbReference>
<organism evidence="8 9">
    <name type="scientific">Saccharomycodes ludwigii</name>
    <dbReference type="NCBI Taxonomy" id="36035"/>
    <lineage>
        <taxon>Eukaryota</taxon>
        <taxon>Fungi</taxon>
        <taxon>Dikarya</taxon>
        <taxon>Ascomycota</taxon>
        <taxon>Saccharomycotina</taxon>
        <taxon>Saccharomycetes</taxon>
        <taxon>Saccharomycodales</taxon>
        <taxon>Saccharomycodaceae</taxon>
        <taxon>Saccharomycodes</taxon>
    </lineage>
</organism>
<evidence type="ECO:0000313" key="8">
    <source>
        <dbReference type="EMBL" id="SSD59821.1"/>
    </source>
</evidence>
<dbReference type="PANTHER" id="PTHR13767:SF2">
    <property type="entry name" value="PSEUDOURIDYLATE SYNTHASE TRUB1"/>
    <property type="match status" value="1"/>
</dbReference>
<feature type="domain" description="Pseudouridine synthase II N-terminal" evidence="7">
    <location>
        <begin position="64"/>
        <end position="199"/>
    </location>
</feature>
<dbReference type="Pfam" id="PF01509">
    <property type="entry name" value="TruB_N"/>
    <property type="match status" value="1"/>
</dbReference>
<evidence type="ECO:0000256" key="4">
    <source>
        <dbReference type="ARBA" id="ARBA00022694"/>
    </source>
</evidence>
<dbReference type="PANTHER" id="PTHR13767">
    <property type="entry name" value="TRNA-PSEUDOURIDINE SYNTHASE"/>
    <property type="match status" value="1"/>
</dbReference>
<keyword evidence="5" id="KW-0413">Isomerase</keyword>
<name>A0A376B5A1_9ASCO</name>
<evidence type="ECO:0000256" key="6">
    <source>
        <dbReference type="SAM" id="MobiDB-lite"/>
    </source>
</evidence>
<evidence type="ECO:0000256" key="5">
    <source>
        <dbReference type="ARBA" id="ARBA00023235"/>
    </source>
</evidence>
<evidence type="ECO:0000256" key="2">
    <source>
        <dbReference type="ARBA" id="ARBA00008999"/>
    </source>
</evidence>
<dbReference type="HAMAP" id="MF_01080">
    <property type="entry name" value="TruB_bact"/>
    <property type="match status" value="1"/>
</dbReference>
<evidence type="ECO:0000313" key="9">
    <source>
        <dbReference type="Proteomes" id="UP000262825"/>
    </source>
</evidence>
<dbReference type="GO" id="GO:0160148">
    <property type="term" value="F:tRNA pseudouridine(55) synthase activity"/>
    <property type="evidence" value="ECO:0007669"/>
    <property type="project" value="UniProtKB-EC"/>
</dbReference>
<evidence type="ECO:0000259" key="7">
    <source>
        <dbReference type="Pfam" id="PF01509"/>
    </source>
</evidence>
<dbReference type="InterPro" id="IPR020103">
    <property type="entry name" value="PsdUridine_synth_cat_dom_sf"/>
</dbReference>
<sequence length="407" mass="46000">MNGIFAIEKPSGITSSQFLSQVQKLFMKSKIFQHEIGEQIRERTEQYKRETGGRLPSRKMLRKSSKIKMGHGGTLDPLASGVLVIGIGKGTKQLSQYLHGTVKCYEAEALLGASTTSGDCEPNGEIISLNSVNFLKSLTNTDSIIDDLTQKFKGHLKQTPPIFAALKMNGKPLHEYAREGLPLPKPIEPRELEISELVINKEDFLSTSHNYKFLPITDSLLEDLTKLEENNANNGTPLFYSKEYCESHNLPIDKDNKPKDTHPITREEAEHIMKLSTSYRAPLLHFIAKVSSGTYIRSLITDMGKSLGTSAYMVKLIRLSQKDWDLTKNNVFKLENFVDVEESIWSKVLKKVLDEGPSVDIQREIETLTLESKEKEQVEQEGCPDTKKHSIEIEEDIEHPDKKRKDI</sequence>
<dbReference type="GO" id="GO:0005634">
    <property type="term" value="C:nucleus"/>
    <property type="evidence" value="ECO:0007669"/>
    <property type="project" value="TreeGrafter"/>
</dbReference>
<dbReference type="GO" id="GO:0006400">
    <property type="term" value="P:tRNA modification"/>
    <property type="evidence" value="ECO:0007669"/>
    <property type="project" value="TreeGrafter"/>
</dbReference>
<dbReference type="AlphaFoldDB" id="A0A376B5A1"/>
<dbReference type="Proteomes" id="UP000262825">
    <property type="component" value="Unassembled WGS sequence"/>
</dbReference>
<proteinExistence type="inferred from homology"/>
<dbReference type="InterPro" id="IPR014780">
    <property type="entry name" value="tRNA_psdUridine_synth_TruB"/>
</dbReference>
<comment type="similarity">
    <text evidence="2">Belongs to the pseudouridine synthase TruB family.</text>
</comment>
<dbReference type="OrthoDB" id="9995526at2759"/>